<dbReference type="EMBL" id="VWPK01000019">
    <property type="protein sequence ID" value="KAA5611572.1"/>
    <property type="molecule type" value="Genomic_DNA"/>
</dbReference>
<accession>A0A5M6ITI5</accession>
<proteinExistence type="predicted"/>
<gene>
    <name evidence="1" type="ORF">F1189_13490</name>
</gene>
<evidence type="ECO:0000313" key="2">
    <source>
        <dbReference type="Proteomes" id="UP000325255"/>
    </source>
</evidence>
<evidence type="ECO:0000313" key="1">
    <source>
        <dbReference type="EMBL" id="KAA5611572.1"/>
    </source>
</evidence>
<keyword evidence="2" id="KW-1185">Reference proteome</keyword>
<reference evidence="1 2" key="1">
    <citation type="submission" date="2019-09" db="EMBL/GenBank/DDBJ databases">
        <title>Genome sequence of Rhodovastum atsumiense, a diverse member of the Acetobacteraceae family of non-sulfur purple photosynthetic bacteria.</title>
        <authorList>
            <person name="Meyer T."/>
            <person name="Kyndt J."/>
        </authorList>
    </citation>
    <scope>NUCLEOTIDE SEQUENCE [LARGE SCALE GENOMIC DNA]</scope>
    <source>
        <strain evidence="1 2">DSM 21279</strain>
    </source>
</reference>
<protein>
    <submittedName>
        <fullName evidence="1">Uncharacterized protein</fullName>
    </submittedName>
</protein>
<dbReference type="Proteomes" id="UP000325255">
    <property type="component" value="Unassembled WGS sequence"/>
</dbReference>
<comment type="caution">
    <text evidence="1">The sequence shown here is derived from an EMBL/GenBank/DDBJ whole genome shotgun (WGS) entry which is preliminary data.</text>
</comment>
<sequence length="163" mass="16650">MIVERFAEVGANLLRLAAQLARDTRGTFADGAAPALGTVIAYSEAARNGFQVLAADPGMSEMQRLIAGEMAVSFSKALGTIATRFGQSATMPTLEPLREDAPPPLRAALADMFATDPGPVTVTPGALAALDSLRRDPLTLASAGAAAVVQLMAAASEGVVIAQ</sequence>
<dbReference type="RefSeq" id="WP_150041346.1">
    <property type="nucleotide sequence ID" value="NZ_OW485606.1"/>
</dbReference>
<dbReference type="AlphaFoldDB" id="A0A5M6ITI5"/>
<name>A0A5M6ITI5_9PROT</name>
<organism evidence="1 2">
    <name type="scientific">Rhodovastum atsumiense</name>
    <dbReference type="NCBI Taxonomy" id="504468"/>
    <lineage>
        <taxon>Bacteria</taxon>
        <taxon>Pseudomonadati</taxon>
        <taxon>Pseudomonadota</taxon>
        <taxon>Alphaproteobacteria</taxon>
        <taxon>Acetobacterales</taxon>
        <taxon>Acetobacteraceae</taxon>
        <taxon>Rhodovastum</taxon>
    </lineage>
</organism>